<feature type="transmembrane region" description="Helical" evidence="1">
    <location>
        <begin position="280"/>
        <end position="297"/>
    </location>
</feature>
<feature type="transmembrane region" description="Helical" evidence="1">
    <location>
        <begin position="338"/>
        <end position="359"/>
    </location>
</feature>
<dbReference type="EMBL" id="HBIN01001085">
    <property type="protein sequence ID" value="CAE0430269.1"/>
    <property type="molecule type" value="Transcribed_RNA"/>
</dbReference>
<feature type="transmembrane region" description="Helical" evidence="1">
    <location>
        <begin position="41"/>
        <end position="60"/>
    </location>
</feature>
<feature type="transmembrane region" description="Helical" evidence="1">
    <location>
        <begin position="208"/>
        <end position="227"/>
    </location>
</feature>
<gene>
    <name evidence="2" type="ORF">ASTO00021_LOCUS577</name>
</gene>
<dbReference type="AlphaFoldDB" id="A0A7S3PE17"/>
<proteinExistence type="predicted"/>
<keyword evidence="1" id="KW-1133">Transmembrane helix</keyword>
<accession>A0A7S3PE17</accession>
<evidence type="ECO:0000313" key="2">
    <source>
        <dbReference type="EMBL" id="CAE0430269.1"/>
    </source>
</evidence>
<keyword evidence="1" id="KW-0472">Membrane</keyword>
<feature type="transmembrane region" description="Helical" evidence="1">
    <location>
        <begin position="304"/>
        <end position="323"/>
    </location>
</feature>
<keyword evidence="1" id="KW-0812">Transmembrane</keyword>
<evidence type="ECO:0000256" key="1">
    <source>
        <dbReference type="SAM" id="Phobius"/>
    </source>
</evidence>
<organism evidence="2">
    <name type="scientific">Aplanochytrium stocchinoi</name>
    <dbReference type="NCBI Taxonomy" id="215587"/>
    <lineage>
        <taxon>Eukaryota</taxon>
        <taxon>Sar</taxon>
        <taxon>Stramenopiles</taxon>
        <taxon>Bigyra</taxon>
        <taxon>Labyrinthulomycetes</taxon>
        <taxon>Thraustochytrida</taxon>
        <taxon>Thraustochytriidae</taxon>
        <taxon>Aplanochytrium</taxon>
    </lineage>
</organism>
<protein>
    <submittedName>
        <fullName evidence="2">Uncharacterized protein</fullName>
    </submittedName>
</protein>
<feature type="transmembrane region" description="Helical" evidence="1">
    <location>
        <begin position="67"/>
        <end position="89"/>
    </location>
</feature>
<feature type="transmembrane region" description="Helical" evidence="1">
    <location>
        <begin position="173"/>
        <end position="196"/>
    </location>
</feature>
<reference evidence="2" key="1">
    <citation type="submission" date="2021-01" db="EMBL/GenBank/DDBJ databases">
        <authorList>
            <person name="Corre E."/>
            <person name="Pelletier E."/>
            <person name="Niang G."/>
            <person name="Scheremetjew M."/>
            <person name="Finn R."/>
            <person name="Kale V."/>
            <person name="Holt S."/>
            <person name="Cochrane G."/>
            <person name="Meng A."/>
            <person name="Brown T."/>
            <person name="Cohen L."/>
        </authorList>
    </citation>
    <scope>NUCLEOTIDE SEQUENCE</scope>
    <source>
        <strain evidence="2">GSBS06</strain>
    </source>
</reference>
<name>A0A7S3PE17_9STRA</name>
<sequence length="372" mass="42279">MAHTVGTLGSLTLLEEYSKAAAINRNYFPYVNDYSQVPTHFIFHEACNIIFGVCTLYHAVKHRSAHIWWALFWFGFSFEVVGILVGSHVHPQFVFQVSYFCPLKEATWYAMTTWPSYYFASRLGLSVTAEAMMVGLLQQLVNVPYESLGQRPGILLLAYNPQFEMANVRNTFLMAPVINILANLILPTMAAVVIRICKTRNLSKLKTFVVVSMCAPLCGIGFAPMNVMKFIGCFHDFGLPSLNLKDVALEGQLLKENLFLPLFGWYTMCMRQSPVTENHIWALLLTVFSLVVLRELLSGRNSKVVFPHIDQGLLSFCIMSQHIEYSYLLCKLDESDNFFGTLVEFVCIALVQACMLLYIRSRCELDPRKLKK</sequence>